<organism evidence="1 2">
    <name type="scientific">Candidatus Falkowbacteria bacterium GW2011_GWA2_39_24</name>
    <dbReference type="NCBI Taxonomy" id="1618634"/>
    <lineage>
        <taxon>Bacteria</taxon>
        <taxon>Candidatus Falkowiibacteriota</taxon>
    </lineage>
</organism>
<evidence type="ECO:0000313" key="2">
    <source>
        <dbReference type="Proteomes" id="UP000034048"/>
    </source>
</evidence>
<protein>
    <submittedName>
        <fullName evidence="1">Uncharacterized protein</fullName>
    </submittedName>
</protein>
<proteinExistence type="predicted"/>
<dbReference type="Proteomes" id="UP000034048">
    <property type="component" value="Unassembled WGS sequence"/>
</dbReference>
<comment type="caution">
    <text evidence="1">The sequence shown here is derived from an EMBL/GenBank/DDBJ whole genome shotgun (WGS) entry which is preliminary data.</text>
</comment>
<sequence length="43" mass="5072">WYETNDDDVRALLAQRIEELVAKGVPLTAKRIIQLHDIFTYKK</sequence>
<dbReference type="AlphaFoldDB" id="A0A0G0NEI9"/>
<accession>A0A0G0NEI9</accession>
<dbReference type="EMBL" id="LBWS01000025">
    <property type="protein sequence ID" value="KKR14554.1"/>
    <property type="molecule type" value="Genomic_DNA"/>
</dbReference>
<gene>
    <name evidence="1" type="ORF">UT42_C0025G0013</name>
</gene>
<feature type="non-terminal residue" evidence="1">
    <location>
        <position position="1"/>
    </location>
</feature>
<reference evidence="1 2" key="1">
    <citation type="journal article" date="2015" name="Nature">
        <title>rRNA introns, odd ribosomes, and small enigmatic genomes across a large radiation of phyla.</title>
        <authorList>
            <person name="Brown C.T."/>
            <person name="Hug L.A."/>
            <person name="Thomas B.C."/>
            <person name="Sharon I."/>
            <person name="Castelle C.J."/>
            <person name="Singh A."/>
            <person name="Wilkins M.J."/>
            <person name="Williams K.H."/>
            <person name="Banfield J.F."/>
        </authorList>
    </citation>
    <scope>NUCLEOTIDE SEQUENCE [LARGE SCALE GENOMIC DNA]</scope>
</reference>
<name>A0A0G0NEI9_9BACT</name>
<evidence type="ECO:0000313" key="1">
    <source>
        <dbReference type="EMBL" id="KKR14554.1"/>
    </source>
</evidence>